<protein>
    <recommendedName>
        <fullName evidence="3">endo-1,4-beta-xylanase</fullName>
        <ecNumber evidence="3">3.2.1.8</ecNumber>
    </recommendedName>
</protein>
<organism evidence="12 13">
    <name type="scientific">Natrialba swarupiae</name>
    <dbReference type="NCBI Taxonomy" id="2448032"/>
    <lineage>
        <taxon>Archaea</taxon>
        <taxon>Methanobacteriati</taxon>
        <taxon>Methanobacteriota</taxon>
        <taxon>Stenosarchaea group</taxon>
        <taxon>Halobacteria</taxon>
        <taxon>Halobacteriales</taxon>
        <taxon>Natrialbaceae</taxon>
        <taxon>Natrialba</taxon>
    </lineage>
</organism>
<evidence type="ECO:0000256" key="1">
    <source>
        <dbReference type="ARBA" id="ARBA00000681"/>
    </source>
</evidence>
<dbReference type="PANTHER" id="PTHR31490:SF88">
    <property type="entry name" value="BETA-XYLANASE"/>
    <property type="match status" value="1"/>
</dbReference>
<keyword evidence="9" id="KW-0624">Polysaccharide degradation</keyword>
<dbReference type="SMART" id="SM00633">
    <property type="entry name" value="Glyco_10"/>
    <property type="match status" value="1"/>
</dbReference>
<dbReference type="PROSITE" id="PS51760">
    <property type="entry name" value="GH10_2"/>
    <property type="match status" value="1"/>
</dbReference>
<feature type="compositionally biased region" description="Acidic residues" evidence="10">
    <location>
        <begin position="42"/>
        <end position="62"/>
    </location>
</feature>
<dbReference type="EMBL" id="VTAW01000003">
    <property type="protein sequence ID" value="TYT63366.1"/>
    <property type="molecule type" value="Genomic_DNA"/>
</dbReference>
<keyword evidence="6" id="KW-0378">Hydrolase</keyword>
<keyword evidence="13" id="KW-1185">Reference proteome</keyword>
<proteinExistence type="inferred from homology"/>
<evidence type="ECO:0000256" key="2">
    <source>
        <dbReference type="ARBA" id="ARBA00007495"/>
    </source>
</evidence>
<keyword evidence="8" id="KW-0326">Glycosidase</keyword>
<dbReference type="SUPFAM" id="SSF51445">
    <property type="entry name" value="(Trans)glycosidases"/>
    <property type="match status" value="1"/>
</dbReference>
<dbReference type="InterPro" id="IPR001000">
    <property type="entry name" value="GH10_dom"/>
</dbReference>
<dbReference type="InterPro" id="IPR017853">
    <property type="entry name" value="GH"/>
</dbReference>
<evidence type="ECO:0000256" key="9">
    <source>
        <dbReference type="ARBA" id="ARBA00023326"/>
    </source>
</evidence>
<dbReference type="Proteomes" id="UP000324104">
    <property type="component" value="Unassembled WGS sequence"/>
</dbReference>
<feature type="region of interest" description="Disordered" evidence="10">
    <location>
        <begin position="1"/>
        <end position="22"/>
    </location>
</feature>
<comment type="similarity">
    <text evidence="2">Belongs to the glycosyl hydrolase 10 (cellulase F) family.</text>
</comment>
<evidence type="ECO:0000256" key="7">
    <source>
        <dbReference type="ARBA" id="ARBA00023277"/>
    </source>
</evidence>
<dbReference type="AlphaFoldDB" id="A0A5D5ANV4"/>
<dbReference type="GO" id="GO:0045493">
    <property type="term" value="P:xylan catabolic process"/>
    <property type="evidence" value="ECO:0007669"/>
    <property type="project" value="UniProtKB-KW"/>
</dbReference>
<evidence type="ECO:0000256" key="3">
    <source>
        <dbReference type="ARBA" id="ARBA00012590"/>
    </source>
</evidence>
<sequence length="481" mass="53762">MSEDDPGSGDRPERSRRVRRRPLLYSIGAMGAVAGCAGLEGEGGENDSSGDETDAGDDDASESVDGANWEPAADERIRDHRTAQLEVRVVDGDGDPVDGAEVAVEMREHEFGFGTAVNATTLLEETEEGDEYREYIPELFNKAVLENGHKWRFWEDERELADGATEWLLEQGLRMRGHACLWANVDGWAVPPDVVEAMGIEWEEGGVTDPDEDPEHVRERTFDHLETIVEHYGDEMAEWDVVNEAIHEPELATTIDGNDVDPVEAPVLAEWYHEAADTGVGVDVNDYNVLAGPHNATRSRYRDQIEFLLEEGVEIDGIGMQCHFSGGETLEPDEIMAGLDSYADYGADLRITEYDTDGATWDDEEKGEYLYTFLKTVFSHPATTDFLMWGFWDGRHWHDEAPLFDDDWEPKPAYDAYTELVFEQWWTDERGETDDGVYETRGFKGMYEITAALGEATATADATLSDGGDTVDLELEADENE</sequence>
<evidence type="ECO:0000256" key="5">
    <source>
        <dbReference type="ARBA" id="ARBA00022729"/>
    </source>
</evidence>
<feature type="region of interest" description="Disordered" evidence="10">
    <location>
        <begin position="36"/>
        <end position="76"/>
    </location>
</feature>
<keyword evidence="7" id="KW-0119">Carbohydrate metabolism</keyword>
<dbReference type="InterPro" id="IPR044846">
    <property type="entry name" value="GH10"/>
</dbReference>
<dbReference type="Gene3D" id="3.20.20.80">
    <property type="entry name" value="Glycosidases"/>
    <property type="match status" value="1"/>
</dbReference>
<reference evidence="12 13" key="1">
    <citation type="submission" date="2019-08" db="EMBL/GenBank/DDBJ databases">
        <title>Archaea genome.</title>
        <authorList>
            <person name="Kajale S."/>
            <person name="Shouche Y."/>
            <person name="Deshpande N."/>
            <person name="Sharma A."/>
        </authorList>
    </citation>
    <scope>NUCLEOTIDE SEQUENCE [LARGE SCALE GENOMIC DNA]</scope>
    <source>
        <strain evidence="12 13">ESP3B_9</strain>
    </source>
</reference>
<dbReference type="Pfam" id="PF00331">
    <property type="entry name" value="Glyco_hydro_10"/>
    <property type="match status" value="1"/>
</dbReference>
<evidence type="ECO:0000256" key="10">
    <source>
        <dbReference type="SAM" id="MobiDB-lite"/>
    </source>
</evidence>
<keyword evidence="4" id="KW-0858">Xylan degradation</keyword>
<comment type="catalytic activity">
    <reaction evidence="1">
        <text>Endohydrolysis of (1-&gt;4)-beta-D-xylosidic linkages in xylans.</text>
        <dbReference type="EC" id="3.2.1.8"/>
    </reaction>
</comment>
<dbReference type="PANTHER" id="PTHR31490">
    <property type="entry name" value="GLYCOSYL HYDROLASE"/>
    <property type="match status" value="1"/>
</dbReference>
<evidence type="ECO:0000256" key="4">
    <source>
        <dbReference type="ARBA" id="ARBA00022651"/>
    </source>
</evidence>
<feature type="domain" description="GH10" evidence="11">
    <location>
        <begin position="116"/>
        <end position="420"/>
    </location>
</feature>
<dbReference type="EC" id="3.2.1.8" evidence="3"/>
<dbReference type="RefSeq" id="WP_149080342.1">
    <property type="nucleotide sequence ID" value="NZ_VTAW01000003.1"/>
</dbReference>
<dbReference type="PRINTS" id="PR00134">
    <property type="entry name" value="GLHYDRLASE10"/>
</dbReference>
<evidence type="ECO:0000256" key="6">
    <source>
        <dbReference type="ARBA" id="ARBA00022801"/>
    </source>
</evidence>
<evidence type="ECO:0000256" key="8">
    <source>
        <dbReference type="ARBA" id="ARBA00023295"/>
    </source>
</evidence>
<name>A0A5D5ANV4_9EURY</name>
<evidence type="ECO:0000313" key="13">
    <source>
        <dbReference type="Proteomes" id="UP000324104"/>
    </source>
</evidence>
<gene>
    <name evidence="12" type="ORF">FYC77_04655</name>
</gene>
<comment type="caution">
    <text evidence="12">The sequence shown here is derived from an EMBL/GenBank/DDBJ whole genome shotgun (WGS) entry which is preliminary data.</text>
</comment>
<evidence type="ECO:0000313" key="12">
    <source>
        <dbReference type="EMBL" id="TYT63366.1"/>
    </source>
</evidence>
<accession>A0A5D5ANV4</accession>
<keyword evidence="5" id="KW-0732">Signal</keyword>
<dbReference type="GO" id="GO:0031176">
    <property type="term" value="F:endo-1,4-beta-xylanase activity"/>
    <property type="evidence" value="ECO:0007669"/>
    <property type="project" value="UniProtKB-EC"/>
</dbReference>
<evidence type="ECO:0000259" key="11">
    <source>
        <dbReference type="PROSITE" id="PS51760"/>
    </source>
</evidence>